<dbReference type="Proteomes" id="UP001321305">
    <property type="component" value="Chromosome"/>
</dbReference>
<name>A0ABZ2EJX0_9BACT</name>
<sequence>MRMFRIIFLLVMGILVGLNMQAQHPAPNLRSNYREKLVPVIPGQPYQLDTLSIIPSSFSIDGVDTSYYLLDYVNAVLYWKKSPSDSAVKVMYRVFPVSLNIKTQGRNFDSIVYYAAAPIPPPVSERVGGGGLFNFGTINAQGSFGRQIGFGSHQDVVLNSELNVQLSGMLADSIELQAAITDNNIAIQPEGNTQQLNEFDEVYIRFKKRNWQLNIGDMDLREEKSYFLNFYKRLQGISFQTINNISRNTLAHTLVSASIAKGKFTRNVFQGLEGNQGPYRLSGANGELFFIVLANTERVFIDGELLKRGEDLDYVINYNTAEITFTPRRMITKDSRIQIEFEYADRNFLNTNLYAMQQVNFGEKLRLSIGYFNNTDAKNSSINQVLDAQQKQFLFNIGDSVHKAYYPSAVHDTLGPGKILYELVQDTVGGEVRSYYRYSTDPGKTLYSLSFTEVGLGKGDYIPDNGNANGKVFTYVVPVNGVKQGSYEPVILLIAPRKQEVLTLGADYNISTNTLLRAEVAASNYNINTFSTLHKGDDKGYAAKVGLTNRHQLRERDMLHLETAIDYEYVQQRFQPLERLRNVEFTRDWGLSLTESRATESIIKASAALRNEKGNAVEYKFTNYKRSDDYNGFQNAITQYTQWKNWSFNNQLVLTNYNTTVDKGYFLRPIIDVSKTLPWLDNWRIGARYTLEENLSRNKTTDTLNLTAFSFDTYTAYLRSKDGARNRYAINFYTRSDKYPLGKELVRGDRSYNLNLQAEILSSAKRQLYINTTFRKLKVYNQTISPQQEDNTILARMEYQMNEWKGALTGNVLYEVGSGQEQKREYAYLEVPAGTGQYTWIDYNEDGIQQLNEFELAAFPDQAKFIRIYIPTNEYIKANYTTLNYTLYFTPKQFWQGNELSSFQKFISRFILNSSLQAAKKNMATGLFEFNPFEYSLSDSNLITLNTVFTNTLSFNRQSSKWGADLSNLRSHNKAFLTYGYETRLNNEWGLRVRYFISSSFTLNLNTATGKSGLYTADASFQNRNYEIERNSGEMLLSYVRSTSFRLTGGYKYEVRNNAQQYGGEQSVSNAITLETKYNLLQSASLIGKFTYNGLNYSSADVQSTVGYTMLDGLLPGKNLLWNVMLTKRLLSNLELNFQYDGRKSGSARTVHTGRATLTAIF</sequence>
<dbReference type="EMBL" id="CP144143">
    <property type="protein sequence ID" value="WWC83681.1"/>
    <property type="molecule type" value="Genomic_DNA"/>
</dbReference>
<reference evidence="2" key="1">
    <citation type="submission" date="2024-01" db="EMBL/GenBank/DDBJ databases">
        <title>Mycovorax composti gen. nov. sp. nov., a member of the family Chitinophagaceae isolated from button mushroom compost.</title>
        <authorList>
            <person name="Thai M."/>
            <person name="Bell T.L."/>
            <person name="Kertesz M.A."/>
        </authorList>
    </citation>
    <scope>NUCLEOTIDE SEQUENCE [LARGE SCALE GENOMIC DNA]</scope>
    <source>
        <strain evidence="2">C216</strain>
    </source>
</reference>
<keyword evidence="2" id="KW-1185">Reference proteome</keyword>
<evidence type="ECO:0000313" key="1">
    <source>
        <dbReference type="EMBL" id="WWC83681.1"/>
    </source>
</evidence>
<accession>A0ABZ2EJX0</accession>
<proteinExistence type="predicted"/>
<gene>
    <name evidence="1" type="ORF">PIECOFPK_01405</name>
</gene>
<evidence type="ECO:0000313" key="2">
    <source>
        <dbReference type="Proteomes" id="UP001321305"/>
    </source>
</evidence>
<protein>
    <submittedName>
        <fullName evidence="1">Uncharacterized protein</fullName>
    </submittedName>
</protein>
<organism evidence="1 2">
    <name type="scientific">Mycovorax composti</name>
    <dbReference type="NCBI Taxonomy" id="2962693"/>
    <lineage>
        <taxon>Bacteria</taxon>
        <taxon>Pseudomonadati</taxon>
        <taxon>Bacteroidota</taxon>
        <taxon>Chitinophagia</taxon>
        <taxon>Chitinophagales</taxon>
        <taxon>Chitinophagaceae</taxon>
        <taxon>Mycovorax</taxon>
    </lineage>
</organism>